<reference evidence="5" key="1">
    <citation type="journal article" date="2015" name="Proc. Natl. Acad. Sci. U.S.A.">
        <title>Genome sequencing of adzuki bean (Vigna angularis) provides insight into high starch and low fat accumulation and domestication.</title>
        <authorList>
            <person name="Yang K."/>
            <person name="Tian Z."/>
            <person name="Chen C."/>
            <person name="Luo L."/>
            <person name="Zhao B."/>
            <person name="Wang Z."/>
            <person name="Yu L."/>
            <person name="Li Y."/>
            <person name="Sun Y."/>
            <person name="Li W."/>
            <person name="Chen Y."/>
            <person name="Li Y."/>
            <person name="Zhang Y."/>
            <person name="Ai D."/>
            <person name="Zhao J."/>
            <person name="Shang C."/>
            <person name="Ma Y."/>
            <person name="Wu B."/>
            <person name="Wang M."/>
            <person name="Gao L."/>
            <person name="Sun D."/>
            <person name="Zhang P."/>
            <person name="Guo F."/>
            <person name="Wang W."/>
            <person name="Li Y."/>
            <person name="Wang J."/>
            <person name="Varshney R.K."/>
            <person name="Wang J."/>
            <person name="Ling H.Q."/>
            <person name="Wan P."/>
        </authorList>
    </citation>
    <scope>NUCLEOTIDE SEQUENCE</scope>
    <source>
        <strain evidence="5">cv. Jingnong 6</strain>
    </source>
</reference>
<dbReference type="InterPro" id="IPR035984">
    <property type="entry name" value="Acyl-CoA-binding_sf"/>
</dbReference>
<evidence type="ECO:0000313" key="4">
    <source>
        <dbReference type="EMBL" id="KOM44968.1"/>
    </source>
</evidence>
<evidence type="ECO:0000256" key="1">
    <source>
        <dbReference type="ARBA" id="ARBA00005567"/>
    </source>
</evidence>
<dbReference type="GO" id="GO:0006631">
    <property type="term" value="P:fatty acid metabolic process"/>
    <property type="evidence" value="ECO:0007669"/>
    <property type="project" value="TreeGrafter"/>
</dbReference>
<dbReference type="OMA" id="WEIAFAI"/>
<accession>A0A0L9UQH3</accession>
<dbReference type="PROSITE" id="PS51228">
    <property type="entry name" value="ACB_2"/>
    <property type="match status" value="1"/>
</dbReference>
<dbReference type="Gene3D" id="1.20.80.10">
    <property type="match status" value="1"/>
</dbReference>
<organism evidence="4 5">
    <name type="scientific">Phaseolus angularis</name>
    <name type="common">Azuki bean</name>
    <name type="synonym">Vigna angularis</name>
    <dbReference type="NCBI Taxonomy" id="3914"/>
    <lineage>
        <taxon>Eukaryota</taxon>
        <taxon>Viridiplantae</taxon>
        <taxon>Streptophyta</taxon>
        <taxon>Embryophyta</taxon>
        <taxon>Tracheophyta</taxon>
        <taxon>Spermatophyta</taxon>
        <taxon>Magnoliopsida</taxon>
        <taxon>eudicotyledons</taxon>
        <taxon>Gunneridae</taxon>
        <taxon>Pentapetalae</taxon>
        <taxon>rosids</taxon>
        <taxon>fabids</taxon>
        <taxon>Fabales</taxon>
        <taxon>Fabaceae</taxon>
        <taxon>Papilionoideae</taxon>
        <taxon>50 kb inversion clade</taxon>
        <taxon>NPAAA clade</taxon>
        <taxon>indigoferoid/millettioid clade</taxon>
        <taxon>Phaseoleae</taxon>
        <taxon>Vigna</taxon>
    </lineage>
</organism>
<dbReference type="Proteomes" id="UP000053144">
    <property type="component" value="Chromosome 6"/>
</dbReference>
<dbReference type="Pfam" id="PF00887">
    <property type="entry name" value="ACBP"/>
    <property type="match status" value="1"/>
</dbReference>
<evidence type="ECO:0000259" key="3">
    <source>
        <dbReference type="PROSITE" id="PS51228"/>
    </source>
</evidence>
<comment type="similarity">
    <text evidence="1">Belongs to the ACBP family.</text>
</comment>
<dbReference type="SUPFAM" id="SSF47027">
    <property type="entry name" value="Acyl-CoA binding protein"/>
    <property type="match status" value="1"/>
</dbReference>
<dbReference type="Gramene" id="KOM44968">
    <property type="protein sequence ID" value="KOM44968"/>
    <property type="gene ID" value="LR48_Vigan06g027400"/>
</dbReference>
<dbReference type="AlphaFoldDB" id="A0A0L9UQH3"/>
<name>A0A0L9UQH3_PHAAN</name>
<evidence type="ECO:0000256" key="2">
    <source>
        <dbReference type="ARBA" id="ARBA00023121"/>
    </source>
</evidence>
<sequence>MEFLMWEIAFAIVLSLLLPSVFLKLLSVTPNFEAHEKVGVIGCGHDHGVKSDSKICETDEVVQIVGKIDEFGDKSILGKIRVPKIVDVDRGSPKIRNSKTIDEESSVYNEIELVNLAEDHVVDGSNKVVVNISEIEVELVEYDSSRVLNAEKVEILQFENNYNEIDESGRNEDIGENKDLWEDEDDWEEIERTELEKRFGAAVVFVESRSNDNSLSDEVKMKLHGYYRIATQGPCHEPQPLTLKFSSARAKCYGYSISFFDVFNRVISARIAWRQLGIMSPEQAMEQYISLLSESIPYWIAEYPSVMVFYLVSFCSVGLNVMNQSSFILFLLNLPI</sequence>
<feature type="domain" description="ACB" evidence="3">
    <location>
        <begin position="195"/>
        <end position="301"/>
    </location>
</feature>
<gene>
    <name evidence="4" type="ORF">LR48_Vigan06g027400</name>
</gene>
<evidence type="ECO:0000313" key="5">
    <source>
        <dbReference type="Proteomes" id="UP000053144"/>
    </source>
</evidence>
<dbReference type="EMBL" id="CM003376">
    <property type="protein sequence ID" value="KOM44968.1"/>
    <property type="molecule type" value="Genomic_DNA"/>
</dbReference>
<dbReference type="PANTHER" id="PTHR23310:SF105">
    <property type="entry name" value="ACYL-COA-BINDING DOMAIN-CONTAINING PROTEIN 5"/>
    <property type="match status" value="1"/>
</dbReference>
<protein>
    <recommendedName>
        <fullName evidence="3">ACB domain-containing protein</fullName>
    </recommendedName>
</protein>
<dbReference type="GO" id="GO:0000062">
    <property type="term" value="F:fatty-acyl-CoA binding"/>
    <property type="evidence" value="ECO:0007669"/>
    <property type="project" value="InterPro"/>
</dbReference>
<keyword evidence="2" id="KW-0446">Lipid-binding</keyword>
<dbReference type="InterPro" id="IPR000582">
    <property type="entry name" value="Acyl-CoA-binding_protein"/>
</dbReference>
<dbReference type="PANTHER" id="PTHR23310">
    <property type="entry name" value="ACYL-COA-BINDING PROTEIN, ACBP"/>
    <property type="match status" value="1"/>
</dbReference>
<dbReference type="InterPro" id="IPR014352">
    <property type="entry name" value="FERM/acyl-CoA-bd_prot_sf"/>
</dbReference>
<proteinExistence type="inferred from homology"/>
<dbReference type="STRING" id="3914.A0A0L9UQH3"/>